<reference evidence="2 3" key="2">
    <citation type="submission" date="2018-03" db="EMBL/GenBank/DDBJ databases">
        <title>Draft genome of Pseudomonas putida strain KH-18-2.</title>
        <authorList>
            <person name="Yoshizawa S."/>
            <person name="Khan N.H."/>
            <person name="Nishimura M."/>
            <person name="Chiura H.X."/>
            <person name="Ogura Y."/>
            <person name="Hayashi T."/>
            <person name="Kogure K."/>
        </authorList>
    </citation>
    <scope>NUCLEOTIDE SEQUENCE [LARGE SCALE GENOMIC DNA]</scope>
    <source>
        <strain evidence="2 3">KH-18-2</strain>
    </source>
</reference>
<keyword evidence="1" id="KW-0812">Transmembrane</keyword>
<accession>A0A2S3WKK8</accession>
<evidence type="ECO:0000256" key="1">
    <source>
        <dbReference type="SAM" id="Phobius"/>
    </source>
</evidence>
<sequence>MKWDDLDKRQQWWVTGFMALKLWNQWLLVAICALVTSAVFFYPMLQIRELYGKTASAIFYAATYFLSAKHIGFWIINPICGLVSLNKIQRSYGPLTRRQVQEWFVEWCYTPIDLYDGSALDIAQFARANGEGK</sequence>
<evidence type="ECO:0000313" key="3">
    <source>
        <dbReference type="Proteomes" id="UP000237378"/>
    </source>
</evidence>
<feature type="transmembrane region" description="Helical" evidence="1">
    <location>
        <begin position="57"/>
        <end position="76"/>
    </location>
</feature>
<gene>
    <name evidence="2" type="ORF">BGP82_28185</name>
</gene>
<dbReference type="AlphaFoldDB" id="A0A2S3WKK8"/>
<keyword evidence="1" id="KW-0472">Membrane</keyword>
<evidence type="ECO:0000313" key="2">
    <source>
        <dbReference type="EMBL" id="POF99722.1"/>
    </source>
</evidence>
<keyword evidence="1" id="KW-1133">Transmembrane helix</keyword>
<dbReference type="Proteomes" id="UP000237378">
    <property type="component" value="Unassembled WGS sequence"/>
</dbReference>
<dbReference type="RefSeq" id="WP_016487006.1">
    <property type="nucleotide sequence ID" value="NZ_CAKNBT010000073.1"/>
</dbReference>
<comment type="caution">
    <text evidence="2">The sequence shown here is derived from an EMBL/GenBank/DDBJ whole genome shotgun (WGS) entry which is preliminary data.</text>
</comment>
<protein>
    <submittedName>
        <fullName evidence="2">Uncharacterized protein</fullName>
    </submittedName>
</protein>
<proteinExistence type="predicted"/>
<name>A0A2S3WKK8_PSEPU</name>
<reference evidence="2 3" key="1">
    <citation type="submission" date="2016-08" db="EMBL/GenBank/DDBJ databases">
        <authorList>
            <person name="Seilhamer J.J."/>
        </authorList>
    </citation>
    <scope>NUCLEOTIDE SEQUENCE [LARGE SCALE GENOMIC DNA]</scope>
    <source>
        <strain evidence="2 3">KH-18-2</strain>
    </source>
</reference>
<organism evidence="2 3">
    <name type="scientific">Pseudomonas putida</name>
    <name type="common">Arthrobacter siderocapsulatus</name>
    <dbReference type="NCBI Taxonomy" id="303"/>
    <lineage>
        <taxon>Bacteria</taxon>
        <taxon>Pseudomonadati</taxon>
        <taxon>Pseudomonadota</taxon>
        <taxon>Gammaproteobacteria</taxon>
        <taxon>Pseudomonadales</taxon>
        <taxon>Pseudomonadaceae</taxon>
        <taxon>Pseudomonas</taxon>
    </lineage>
</organism>
<dbReference type="EMBL" id="MING01000087">
    <property type="protein sequence ID" value="POF99722.1"/>
    <property type="molecule type" value="Genomic_DNA"/>
</dbReference>
<feature type="transmembrane region" description="Helical" evidence="1">
    <location>
        <begin position="26"/>
        <end position="45"/>
    </location>
</feature>